<organism evidence="1 2">
    <name type="scientific">Homarus americanus</name>
    <name type="common">American lobster</name>
    <dbReference type="NCBI Taxonomy" id="6706"/>
    <lineage>
        <taxon>Eukaryota</taxon>
        <taxon>Metazoa</taxon>
        <taxon>Ecdysozoa</taxon>
        <taxon>Arthropoda</taxon>
        <taxon>Crustacea</taxon>
        <taxon>Multicrustacea</taxon>
        <taxon>Malacostraca</taxon>
        <taxon>Eumalacostraca</taxon>
        <taxon>Eucarida</taxon>
        <taxon>Decapoda</taxon>
        <taxon>Pleocyemata</taxon>
        <taxon>Astacidea</taxon>
        <taxon>Nephropoidea</taxon>
        <taxon>Nephropidae</taxon>
        <taxon>Homarus</taxon>
    </lineage>
</organism>
<gene>
    <name evidence="1" type="ORF">Hamer_G007676</name>
</gene>
<comment type="caution">
    <text evidence="1">The sequence shown here is derived from an EMBL/GenBank/DDBJ whole genome shotgun (WGS) entry which is preliminary data.</text>
</comment>
<reference evidence="1" key="1">
    <citation type="journal article" date="2021" name="Sci. Adv.">
        <title>The American lobster genome reveals insights on longevity, neural, and immune adaptations.</title>
        <authorList>
            <person name="Polinski J.M."/>
            <person name="Zimin A.V."/>
            <person name="Clark K.F."/>
            <person name="Kohn A.B."/>
            <person name="Sadowski N."/>
            <person name="Timp W."/>
            <person name="Ptitsyn A."/>
            <person name="Khanna P."/>
            <person name="Romanova D.Y."/>
            <person name="Williams P."/>
            <person name="Greenwood S.J."/>
            <person name="Moroz L.L."/>
            <person name="Walt D.R."/>
            <person name="Bodnar A.G."/>
        </authorList>
    </citation>
    <scope>NUCLEOTIDE SEQUENCE</scope>
    <source>
        <strain evidence="1">GMGI-L3</strain>
    </source>
</reference>
<protein>
    <submittedName>
        <fullName evidence="1">Uncharacterized protein</fullName>
    </submittedName>
</protein>
<evidence type="ECO:0000313" key="2">
    <source>
        <dbReference type="Proteomes" id="UP000747542"/>
    </source>
</evidence>
<evidence type="ECO:0000313" key="1">
    <source>
        <dbReference type="EMBL" id="KAG7160902.1"/>
    </source>
</evidence>
<name>A0A8J5JMD6_HOMAM</name>
<accession>A0A8J5JMD6</accession>
<dbReference type="Proteomes" id="UP000747542">
    <property type="component" value="Unassembled WGS sequence"/>
</dbReference>
<proteinExistence type="predicted"/>
<dbReference type="EMBL" id="JAHLQT010030594">
    <property type="protein sequence ID" value="KAG7160902.1"/>
    <property type="molecule type" value="Genomic_DNA"/>
</dbReference>
<sequence length="87" mass="9480">MGELGHYSLISATWVRPCKPRPRKLVAGTTVSSEIFAPIGATTSTPTTPIASKLDENQWIKVLEQVLCPGGLVSERHEECMGRTLMV</sequence>
<dbReference type="AlphaFoldDB" id="A0A8J5JMD6"/>
<keyword evidence="2" id="KW-1185">Reference proteome</keyword>